<dbReference type="OrthoDB" id="10494446at2759"/>
<proteinExistence type="predicted"/>
<dbReference type="Proteomes" id="UP000316270">
    <property type="component" value="Chromosome 17"/>
</dbReference>
<protein>
    <submittedName>
        <fullName evidence="3">Uncharacterized protein</fullName>
    </submittedName>
</protein>
<feature type="compositionally biased region" description="Polar residues" evidence="1">
    <location>
        <begin position="115"/>
        <end position="125"/>
    </location>
</feature>
<dbReference type="AlphaFoldDB" id="A0A517LP58"/>
<feature type="compositionally biased region" description="Pro residues" evidence="1">
    <location>
        <begin position="182"/>
        <end position="198"/>
    </location>
</feature>
<evidence type="ECO:0000313" key="3">
    <source>
        <dbReference type="EMBL" id="QDS77386.1"/>
    </source>
</evidence>
<feature type="region of interest" description="Disordered" evidence="1">
    <location>
        <begin position="1"/>
        <end position="295"/>
    </location>
</feature>
<feature type="compositionally biased region" description="Basic and acidic residues" evidence="1">
    <location>
        <begin position="219"/>
        <end position="228"/>
    </location>
</feature>
<keyword evidence="2" id="KW-0472">Membrane</keyword>
<dbReference type="STRING" id="50376.A0A517LP58"/>
<name>A0A517LP58_9PEZI</name>
<organism evidence="3 4">
    <name type="scientific">Venturia effusa</name>
    <dbReference type="NCBI Taxonomy" id="50376"/>
    <lineage>
        <taxon>Eukaryota</taxon>
        <taxon>Fungi</taxon>
        <taxon>Dikarya</taxon>
        <taxon>Ascomycota</taxon>
        <taxon>Pezizomycotina</taxon>
        <taxon>Dothideomycetes</taxon>
        <taxon>Pleosporomycetidae</taxon>
        <taxon>Venturiales</taxon>
        <taxon>Venturiaceae</taxon>
        <taxon>Venturia</taxon>
    </lineage>
</organism>
<gene>
    <name evidence="3" type="ORF">FKW77_005987</name>
</gene>
<evidence type="ECO:0000256" key="1">
    <source>
        <dbReference type="SAM" id="MobiDB-lite"/>
    </source>
</evidence>
<feature type="transmembrane region" description="Helical" evidence="2">
    <location>
        <begin position="307"/>
        <end position="325"/>
    </location>
</feature>
<dbReference type="EMBL" id="CP042201">
    <property type="protein sequence ID" value="QDS77386.1"/>
    <property type="molecule type" value="Genomic_DNA"/>
</dbReference>
<keyword evidence="2" id="KW-1133">Transmembrane helix</keyword>
<feature type="compositionally biased region" description="Basic and acidic residues" evidence="1">
    <location>
        <begin position="277"/>
        <end position="286"/>
    </location>
</feature>
<keyword evidence="4" id="KW-1185">Reference proteome</keyword>
<evidence type="ECO:0000313" key="4">
    <source>
        <dbReference type="Proteomes" id="UP000316270"/>
    </source>
</evidence>
<evidence type="ECO:0000256" key="2">
    <source>
        <dbReference type="SAM" id="Phobius"/>
    </source>
</evidence>
<reference evidence="3 4" key="1">
    <citation type="submission" date="2019-07" db="EMBL/GenBank/DDBJ databases">
        <title>Finished genome of Venturia effusa.</title>
        <authorList>
            <person name="Young C.A."/>
            <person name="Cox M.P."/>
            <person name="Ganley A.R.D."/>
            <person name="David W.J."/>
        </authorList>
    </citation>
    <scope>NUCLEOTIDE SEQUENCE [LARGE SCALE GENOMIC DNA]</scope>
    <source>
        <strain evidence="4">albino</strain>
    </source>
</reference>
<sequence length="335" mass="36107">MTLKARVKKLASPGRFKEKATVDAKEKPAKSDDENEGDKRSAFSTSSRSPMRVFLREQLRRRGSFVGSPKDSFSESNATTDSSGTRKSSQSKSSMDDSNSTLLDNEAPAVPPKDNTITPPSSIETQLPKAAKPPVAPPESPKIQTDVVIPSEKVSQQPSPEALTPETPELDSESKSMNGSPSPSPSPSINPKIPPPLPKRNSSAQHPAPTTRPITIPESTHENDEETQKPSTRAPNKPPTPQEPTETNLPATTTTIETTPPATPATPTVTPATPKTDATEKEKETPSPEPAGGIEGALKRERNVDHFLVLGFVILLVVLLVYNPLFDVPWIRIWG</sequence>
<feature type="compositionally biased region" description="Basic and acidic residues" evidence="1">
    <location>
        <begin position="15"/>
        <end position="41"/>
    </location>
</feature>
<feature type="compositionally biased region" description="Low complexity" evidence="1">
    <location>
        <begin position="243"/>
        <end position="276"/>
    </location>
</feature>
<feature type="compositionally biased region" description="Low complexity" evidence="1">
    <location>
        <begin position="80"/>
        <end position="101"/>
    </location>
</feature>
<accession>A0A517LP58</accession>
<keyword evidence="2" id="KW-0812">Transmembrane</keyword>